<evidence type="ECO:0000313" key="2">
    <source>
        <dbReference type="EMBL" id="KAE8240131.1"/>
    </source>
</evidence>
<protein>
    <submittedName>
        <fullName evidence="2">Uncharacterized protein</fullName>
    </submittedName>
</protein>
<feature type="compositionally biased region" description="Polar residues" evidence="1">
    <location>
        <begin position="67"/>
        <end position="84"/>
    </location>
</feature>
<reference evidence="2" key="2">
    <citation type="journal article" date="2019" name="IMA Fungus">
        <title>Genome sequencing and comparison of five Tilletia species to identify candidate genes for the detection of regulated species infecting wheat.</title>
        <authorList>
            <person name="Nguyen H.D.T."/>
            <person name="Sultana T."/>
            <person name="Kesanakurti P."/>
            <person name="Hambleton S."/>
        </authorList>
    </citation>
    <scope>NUCLEOTIDE SEQUENCE</scope>
    <source>
        <strain evidence="2">DAOMC 236416</strain>
    </source>
</reference>
<keyword evidence="3" id="KW-1185">Reference proteome</keyword>
<dbReference type="Proteomes" id="UP000077521">
    <property type="component" value="Unassembled WGS sequence"/>
</dbReference>
<dbReference type="AlphaFoldDB" id="A0A177T7V4"/>
<sequence>MPSFSGSDLNSFLPVEDAPTAAAIPAAASASVDKGKGKITVPGPAGPLAAPSTDWSPERDRQFSDWLRSNASKQGATLSPSLPSTAPGPSLMNSEGVVNRNKGSPASQSKAKRTLRVQRWSPV</sequence>
<accession>A0A177T7V4</accession>
<evidence type="ECO:0000256" key="1">
    <source>
        <dbReference type="SAM" id="MobiDB-lite"/>
    </source>
</evidence>
<name>A0A177T7V4_9BASI</name>
<gene>
    <name evidence="2" type="ORF">A4X13_0g7929</name>
</gene>
<comment type="caution">
    <text evidence="2">The sequence shown here is derived from an EMBL/GenBank/DDBJ whole genome shotgun (WGS) entry which is preliminary data.</text>
</comment>
<feature type="region of interest" description="Disordered" evidence="1">
    <location>
        <begin position="28"/>
        <end position="123"/>
    </location>
</feature>
<reference evidence="2" key="1">
    <citation type="submission" date="2016-04" db="EMBL/GenBank/DDBJ databases">
        <authorList>
            <person name="Nguyen H.D."/>
            <person name="Samba Siva P."/>
            <person name="Cullis J."/>
            <person name="Levesque C.A."/>
            <person name="Hambleton S."/>
        </authorList>
    </citation>
    <scope>NUCLEOTIDE SEQUENCE</scope>
    <source>
        <strain evidence="2">DAOMC 236416</strain>
    </source>
</reference>
<organism evidence="2 3">
    <name type="scientific">Tilletia indica</name>
    <dbReference type="NCBI Taxonomy" id="43049"/>
    <lineage>
        <taxon>Eukaryota</taxon>
        <taxon>Fungi</taxon>
        <taxon>Dikarya</taxon>
        <taxon>Basidiomycota</taxon>
        <taxon>Ustilaginomycotina</taxon>
        <taxon>Exobasidiomycetes</taxon>
        <taxon>Tilletiales</taxon>
        <taxon>Tilletiaceae</taxon>
        <taxon>Tilletia</taxon>
    </lineage>
</organism>
<evidence type="ECO:0000313" key="3">
    <source>
        <dbReference type="Proteomes" id="UP000077521"/>
    </source>
</evidence>
<proteinExistence type="predicted"/>
<dbReference type="EMBL" id="LWDF02001152">
    <property type="protein sequence ID" value="KAE8240131.1"/>
    <property type="molecule type" value="Genomic_DNA"/>
</dbReference>